<organism evidence="3 4">
    <name type="scientific">Nocardioides vastitatis</name>
    <dbReference type="NCBI Taxonomy" id="2568655"/>
    <lineage>
        <taxon>Bacteria</taxon>
        <taxon>Bacillati</taxon>
        <taxon>Actinomycetota</taxon>
        <taxon>Actinomycetes</taxon>
        <taxon>Propionibacteriales</taxon>
        <taxon>Nocardioidaceae</taxon>
        <taxon>Nocardioides</taxon>
    </lineage>
</organism>
<keyword evidence="2" id="KW-0732">Signal</keyword>
<protein>
    <submittedName>
        <fullName evidence="3">Uncharacterized protein</fullName>
    </submittedName>
</protein>
<evidence type="ECO:0000313" key="4">
    <source>
        <dbReference type="Proteomes" id="UP001596072"/>
    </source>
</evidence>
<keyword evidence="4" id="KW-1185">Reference proteome</keyword>
<feature type="region of interest" description="Disordered" evidence="1">
    <location>
        <begin position="167"/>
        <end position="196"/>
    </location>
</feature>
<evidence type="ECO:0000256" key="2">
    <source>
        <dbReference type="SAM" id="SignalP"/>
    </source>
</evidence>
<dbReference type="Proteomes" id="UP001596072">
    <property type="component" value="Unassembled WGS sequence"/>
</dbReference>
<name>A0ABW0ZFK6_9ACTN</name>
<feature type="signal peptide" evidence="2">
    <location>
        <begin position="1"/>
        <end position="26"/>
    </location>
</feature>
<feature type="compositionally biased region" description="Acidic residues" evidence="1">
    <location>
        <begin position="175"/>
        <end position="187"/>
    </location>
</feature>
<proteinExistence type="predicted"/>
<dbReference type="EMBL" id="JBHSNS010000005">
    <property type="protein sequence ID" value="MFC5729786.1"/>
    <property type="molecule type" value="Genomic_DNA"/>
</dbReference>
<dbReference type="RefSeq" id="WP_136434120.1">
    <property type="nucleotide sequence ID" value="NZ_JBHSNS010000005.1"/>
</dbReference>
<sequence>MKHIRRATAATAAAAALVLAPVSLDAADAAPTTAKSRVVKTQVKQLVRDIALKDRLLARVDASKTVTRLADENEGVLRESIASDRTELRELRAEAGAADSTRDTRSLRREVRSYRVEIYTQAAGIVRAAEELSVRAAEDEEALALIDIAIDAALALHAQSPKSDIAVARGHLADAETELEDSDDPVDPETPVEPVA</sequence>
<reference evidence="4" key="1">
    <citation type="journal article" date="2019" name="Int. J. Syst. Evol. Microbiol.">
        <title>The Global Catalogue of Microorganisms (GCM) 10K type strain sequencing project: providing services to taxonomists for standard genome sequencing and annotation.</title>
        <authorList>
            <consortium name="The Broad Institute Genomics Platform"/>
            <consortium name="The Broad Institute Genome Sequencing Center for Infectious Disease"/>
            <person name="Wu L."/>
            <person name="Ma J."/>
        </authorList>
    </citation>
    <scope>NUCLEOTIDE SEQUENCE [LARGE SCALE GENOMIC DNA]</scope>
    <source>
        <strain evidence="4">YIM 94188</strain>
    </source>
</reference>
<feature type="chain" id="PRO_5046439268" evidence="2">
    <location>
        <begin position="27"/>
        <end position="196"/>
    </location>
</feature>
<comment type="caution">
    <text evidence="3">The sequence shown here is derived from an EMBL/GenBank/DDBJ whole genome shotgun (WGS) entry which is preliminary data.</text>
</comment>
<accession>A0ABW0ZFK6</accession>
<evidence type="ECO:0000256" key="1">
    <source>
        <dbReference type="SAM" id="MobiDB-lite"/>
    </source>
</evidence>
<gene>
    <name evidence="3" type="ORF">ACFPQB_12735</name>
</gene>
<evidence type="ECO:0000313" key="3">
    <source>
        <dbReference type="EMBL" id="MFC5729786.1"/>
    </source>
</evidence>